<feature type="compositionally biased region" description="Polar residues" evidence="1">
    <location>
        <begin position="15"/>
        <end position="32"/>
    </location>
</feature>
<organism evidence="3 4">
    <name type="scientific">Colletotrichum godetiae</name>
    <dbReference type="NCBI Taxonomy" id="1209918"/>
    <lineage>
        <taxon>Eukaryota</taxon>
        <taxon>Fungi</taxon>
        <taxon>Dikarya</taxon>
        <taxon>Ascomycota</taxon>
        <taxon>Pezizomycotina</taxon>
        <taxon>Sordariomycetes</taxon>
        <taxon>Hypocreomycetidae</taxon>
        <taxon>Glomerellales</taxon>
        <taxon>Glomerellaceae</taxon>
        <taxon>Colletotrichum</taxon>
        <taxon>Colletotrichum acutatum species complex</taxon>
    </lineage>
</organism>
<feature type="transmembrane region" description="Helical" evidence="2">
    <location>
        <begin position="164"/>
        <end position="187"/>
    </location>
</feature>
<dbReference type="GeneID" id="85456743"/>
<comment type="caution">
    <text evidence="3">The sequence shown here is derived from an EMBL/GenBank/DDBJ whole genome shotgun (WGS) entry which is preliminary data.</text>
</comment>
<keyword evidence="2" id="KW-0812">Transmembrane</keyword>
<protein>
    <submittedName>
        <fullName evidence="3">Uncharacterized protein</fullName>
    </submittedName>
</protein>
<dbReference type="EMBL" id="JAHMHR010000016">
    <property type="protein sequence ID" value="KAK1676791.1"/>
    <property type="molecule type" value="Genomic_DNA"/>
</dbReference>
<reference evidence="3" key="1">
    <citation type="submission" date="2021-06" db="EMBL/GenBank/DDBJ databases">
        <title>Comparative genomics, transcriptomics and evolutionary studies reveal genomic signatures of adaptation to plant cell wall in hemibiotrophic fungi.</title>
        <authorList>
            <consortium name="DOE Joint Genome Institute"/>
            <person name="Baroncelli R."/>
            <person name="Diaz J.F."/>
            <person name="Benocci T."/>
            <person name="Peng M."/>
            <person name="Battaglia E."/>
            <person name="Haridas S."/>
            <person name="Andreopoulos W."/>
            <person name="Labutti K."/>
            <person name="Pangilinan J."/>
            <person name="Floch G.L."/>
            <person name="Makela M.R."/>
            <person name="Henrissat B."/>
            <person name="Grigoriev I.V."/>
            <person name="Crouch J.A."/>
            <person name="De Vries R.P."/>
            <person name="Sukno S.A."/>
            <person name="Thon M.R."/>
        </authorList>
    </citation>
    <scope>NUCLEOTIDE SEQUENCE</scope>
    <source>
        <strain evidence="3">CBS 193.32</strain>
    </source>
</reference>
<name>A0AAJ0EU12_9PEZI</name>
<dbReference type="AlphaFoldDB" id="A0AAJ0EU12"/>
<dbReference type="RefSeq" id="XP_060430794.1">
    <property type="nucleotide sequence ID" value="XM_060572217.1"/>
</dbReference>
<accession>A0AAJ0EU12</accession>
<feature type="transmembrane region" description="Helical" evidence="2">
    <location>
        <begin position="63"/>
        <end position="84"/>
    </location>
</feature>
<sequence>MTPTPLAEAHFQDCLDSQESSRAPTPTSSETPSLGEAFDSLEESSTRVIVSGDKALGSDDETFSPPALATVLTMFYLWCVFEFWESFSQKVLPSHWSETVFIVATMVALASMFTQLDTWTGLGCVAYTTLHICLRRHCFWVMGKWKLFVWDLKAIYFLNEIDHIALQILIMTCIVAWLGPETYWVALKRYLPAWTKKLLSQLIAKNL</sequence>
<keyword evidence="2" id="KW-0472">Membrane</keyword>
<evidence type="ECO:0000256" key="2">
    <source>
        <dbReference type="SAM" id="Phobius"/>
    </source>
</evidence>
<gene>
    <name evidence="3" type="ORF">BDP55DRAFT_630879</name>
</gene>
<feature type="region of interest" description="Disordered" evidence="1">
    <location>
        <begin position="1"/>
        <end position="45"/>
    </location>
</feature>
<evidence type="ECO:0000313" key="3">
    <source>
        <dbReference type="EMBL" id="KAK1676791.1"/>
    </source>
</evidence>
<keyword evidence="2" id="KW-1133">Transmembrane helix</keyword>
<evidence type="ECO:0000256" key="1">
    <source>
        <dbReference type="SAM" id="MobiDB-lite"/>
    </source>
</evidence>
<keyword evidence="4" id="KW-1185">Reference proteome</keyword>
<evidence type="ECO:0000313" key="4">
    <source>
        <dbReference type="Proteomes" id="UP001224890"/>
    </source>
</evidence>
<dbReference type="Proteomes" id="UP001224890">
    <property type="component" value="Unassembled WGS sequence"/>
</dbReference>
<feature type="transmembrane region" description="Helical" evidence="2">
    <location>
        <begin position="96"/>
        <end position="113"/>
    </location>
</feature>
<proteinExistence type="predicted"/>